<reference evidence="3 4" key="2">
    <citation type="journal article" date="2016" name="Microb. Ecol.">
        <title>Genome Characteristics of a Novel Type I Methanotroph (Sn10-6) Isolated from a Flooded Indian Rice Field.</title>
        <authorList>
            <person name="Rahalkar M.C."/>
            <person name="Pandit P.S."/>
            <person name="Dhakephalkar P.K."/>
            <person name="Pore S."/>
            <person name="Arora P."/>
            <person name="Kapse N."/>
        </authorList>
    </citation>
    <scope>NUCLEOTIDE SEQUENCE [LARGE SCALE GENOMIC DNA]</scope>
    <source>
        <strain evidence="3 4">Sn10-6</strain>
    </source>
</reference>
<reference evidence="4" key="1">
    <citation type="submission" date="2015-03" db="EMBL/GenBank/DDBJ databases">
        <title>Draft genome sequence of a novel methanotroph (Sn10-6) isolated from flooded ricefield rhizosphere in India.</title>
        <authorList>
            <person name="Pandit P.S."/>
            <person name="Pore S.D."/>
            <person name="Arora P."/>
            <person name="Kapse N.G."/>
            <person name="Dhakephalkar P.K."/>
            <person name="Rahalkar M.C."/>
        </authorList>
    </citation>
    <scope>NUCLEOTIDE SEQUENCE [LARGE SCALE GENOMIC DNA]</scope>
    <source>
        <strain evidence="4">Sn10-6</strain>
    </source>
</reference>
<dbReference type="InterPro" id="IPR025311">
    <property type="entry name" value="DUF4166"/>
</dbReference>
<protein>
    <recommendedName>
        <fullName evidence="2">DUF4166 domain-containing protein</fullName>
    </recommendedName>
</protein>
<dbReference type="EMBL" id="LAJX01000046">
    <property type="protein sequence ID" value="KJV07344.1"/>
    <property type="molecule type" value="Genomic_DNA"/>
</dbReference>
<keyword evidence="1" id="KW-0812">Transmembrane</keyword>
<proteinExistence type="predicted"/>
<keyword evidence="4" id="KW-1185">Reference proteome</keyword>
<evidence type="ECO:0000313" key="3">
    <source>
        <dbReference type="EMBL" id="KJV07344.1"/>
    </source>
</evidence>
<keyword evidence="1" id="KW-1133">Transmembrane helix</keyword>
<evidence type="ECO:0000313" key="4">
    <source>
        <dbReference type="Proteomes" id="UP000033684"/>
    </source>
</evidence>
<gene>
    <name evidence="3" type="ORF">VZ94_05500</name>
</gene>
<comment type="caution">
    <text evidence="3">The sequence shown here is derived from an EMBL/GenBank/DDBJ whole genome shotgun (WGS) entry which is preliminary data.</text>
</comment>
<dbReference type="AlphaFoldDB" id="A0A0F3IP31"/>
<organism evidence="3 4">
    <name type="scientific">Methylocucumis oryzae</name>
    <dbReference type="NCBI Taxonomy" id="1632867"/>
    <lineage>
        <taxon>Bacteria</taxon>
        <taxon>Pseudomonadati</taxon>
        <taxon>Pseudomonadota</taxon>
        <taxon>Gammaproteobacteria</taxon>
        <taxon>Methylococcales</taxon>
        <taxon>Methylococcaceae</taxon>
        <taxon>Methylocucumis</taxon>
    </lineage>
</organism>
<dbReference type="Pfam" id="PF13761">
    <property type="entry name" value="DUF4166"/>
    <property type="match status" value="1"/>
</dbReference>
<accession>A0A0F3IP31</accession>
<evidence type="ECO:0000256" key="1">
    <source>
        <dbReference type="SAM" id="Phobius"/>
    </source>
</evidence>
<feature type="transmembrane region" description="Helical" evidence="1">
    <location>
        <begin position="41"/>
        <end position="60"/>
    </location>
</feature>
<evidence type="ECO:0000259" key="2">
    <source>
        <dbReference type="Pfam" id="PF13761"/>
    </source>
</evidence>
<keyword evidence="1" id="KW-0472">Membrane</keyword>
<sequence>MQRVLGDSWASLPNVLQQHYQITGSQTSTLKGQLTIAYPKFMTPIVWLIHLFGGLILWPGELINITVQKHSDANGMIYWRRKLNYPDGKTDYFYSTMTYVADHELLETIGFGFGLYLTVSVVNGDLCYESNGHFWHIGKLKAKIPDCFVLGRALITEHALSEREFFLDFRNMHKIT</sequence>
<feature type="domain" description="DUF4166" evidence="2">
    <location>
        <begin position="12"/>
        <end position="170"/>
    </location>
</feature>
<name>A0A0F3IP31_9GAMM</name>
<dbReference type="Proteomes" id="UP000033684">
    <property type="component" value="Unassembled WGS sequence"/>
</dbReference>